<gene>
    <name evidence="6" type="ORF">HXX08_16610</name>
    <name evidence="7" type="ORF">OZ401_003003</name>
</gene>
<evidence type="ECO:0000256" key="3">
    <source>
        <dbReference type="ARBA" id="ARBA00022827"/>
    </source>
</evidence>
<dbReference type="EMBL" id="JACATZ010000003">
    <property type="protein sequence ID" value="NWJ47483.1"/>
    <property type="molecule type" value="Genomic_DNA"/>
</dbReference>
<dbReference type="AlphaFoldDB" id="A0A8T7M5Y9"/>
<dbReference type="PROSITE" id="PS51387">
    <property type="entry name" value="FAD_PCMH"/>
    <property type="match status" value="1"/>
</dbReference>
<sequence>MQDLELKTITPTSAEEASAILRAAWEKNLAINIQGGGTRQYIGNLSTVKPTITLSTLKLNKLIAYEPSDLTITLQAGARWSEVKKILTERGQWIPLDITELPDSTVGGVVATNVSGPKRLLYGTLRDLVIGCEFVLADGSLGHNGGRVVKNVTGYDLHKLLIGSLGTLGLLTEVTFKVLPLPQASRWFIAHFSSYEKALETARKLARSNNSPSALELIAESSSKVALYGAADGVEVAVISQIENMVALCKANGAAEVNLVTESAEAHATWEKLRNLSQGYTVNLRFSVLPLDIPLAWKLASKIAGQLEMSAELQARAGTGLVYLYGDLEEEQFKDAAELIEQARSQIQARGGSLVLEKAPDGLKKLVEVWGNPGGTNSLTSMQVLKNSLDSKGLLNPGKFLKGL</sequence>
<reference evidence="7" key="2">
    <citation type="journal article" date="2024" name="Nature">
        <title>Anoxygenic phototroph of the Chloroflexota uses a type I reaction centre.</title>
        <authorList>
            <person name="Tsuji J.M."/>
            <person name="Shaw N.A."/>
            <person name="Nagashima S."/>
            <person name="Venkiteswaran J.J."/>
            <person name="Schiff S.L."/>
            <person name="Watanabe T."/>
            <person name="Fukui M."/>
            <person name="Hanada S."/>
            <person name="Tank M."/>
            <person name="Neufeld J.D."/>
        </authorList>
    </citation>
    <scope>NUCLEOTIDE SEQUENCE</scope>
    <source>
        <strain evidence="7">L227-S17</strain>
    </source>
</reference>
<comment type="cofactor">
    <cofactor evidence="1">
        <name>FAD</name>
        <dbReference type="ChEBI" id="CHEBI:57692"/>
    </cofactor>
</comment>
<dbReference type="Gene3D" id="3.30.465.10">
    <property type="match status" value="1"/>
</dbReference>
<proteinExistence type="predicted"/>
<dbReference type="InterPro" id="IPR036318">
    <property type="entry name" value="FAD-bd_PCMH-like_sf"/>
</dbReference>
<dbReference type="InterPro" id="IPR016169">
    <property type="entry name" value="FAD-bd_PCMH_sub2"/>
</dbReference>
<dbReference type="Proteomes" id="UP000521676">
    <property type="component" value="Unassembled WGS sequence"/>
</dbReference>
<evidence type="ECO:0000313" key="9">
    <source>
        <dbReference type="Proteomes" id="UP001431572"/>
    </source>
</evidence>
<evidence type="ECO:0000313" key="6">
    <source>
        <dbReference type="EMBL" id="NWJ47483.1"/>
    </source>
</evidence>
<evidence type="ECO:0000256" key="2">
    <source>
        <dbReference type="ARBA" id="ARBA00022630"/>
    </source>
</evidence>
<feature type="domain" description="FAD-binding PCMH-type" evidence="5">
    <location>
        <begin position="1"/>
        <end position="181"/>
    </location>
</feature>
<dbReference type="GO" id="GO:0016491">
    <property type="term" value="F:oxidoreductase activity"/>
    <property type="evidence" value="ECO:0007669"/>
    <property type="project" value="UniProtKB-KW"/>
</dbReference>
<protein>
    <submittedName>
        <fullName evidence="6">FAD-binding oxidoreductase</fullName>
    </submittedName>
</protein>
<evidence type="ECO:0000259" key="5">
    <source>
        <dbReference type="PROSITE" id="PS51387"/>
    </source>
</evidence>
<organism evidence="6 8">
    <name type="scientific">Candidatus Chlorohelix allophototropha</name>
    <dbReference type="NCBI Taxonomy" id="3003348"/>
    <lineage>
        <taxon>Bacteria</taxon>
        <taxon>Bacillati</taxon>
        <taxon>Chloroflexota</taxon>
        <taxon>Chloroflexia</taxon>
        <taxon>Candidatus Chloroheliales</taxon>
        <taxon>Candidatus Chloroheliaceae</taxon>
        <taxon>Candidatus Chlorohelix</taxon>
    </lineage>
</organism>
<dbReference type="GO" id="GO:0071949">
    <property type="term" value="F:FAD binding"/>
    <property type="evidence" value="ECO:0007669"/>
    <property type="project" value="InterPro"/>
</dbReference>
<dbReference type="Pfam" id="PF02913">
    <property type="entry name" value="FAD-oxidase_C"/>
    <property type="match status" value="1"/>
</dbReference>
<name>A0A8T7M5Y9_9CHLR</name>
<keyword evidence="9" id="KW-1185">Reference proteome</keyword>
<dbReference type="InterPro" id="IPR006094">
    <property type="entry name" value="Oxid_FAD_bind_N"/>
</dbReference>
<evidence type="ECO:0000313" key="8">
    <source>
        <dbReference type="Proteomes" id="UP000521676"/>
    </source>
</evidence>
<reference evidence="6 8" key="1">
    <citation type="submission" date="2020-06" db="EMBL/GenBank/DDBJ databases">
        <title>Anoxygenic phototrophic Chloroflexota member uses a Type I reaction center.</title>
        <authorList>
            <person name="Tsuji J.M."/>
            <person name="Shaw N.A."/>
            <person name="Nagashima S."/>
            <person name="Venkiteswaran J."/>
            <person name="Schiff S.L."/>
            <person name="Hanada S."/>
            <person name="Tank M."/>
            <person name="Neufeld J.D."/>
        </authorList>
    </citation>
    <scope>NUCLEOTIDE SEQUENCE [LARGE SCALE GENOMIC DNA]</scope>
    <source>
        <strain evidence="6">L227-S17</strain>
    </source>
</reference>
<evidence type="ECO:0000256" key="1">
    <source>
        <dbReference type="ARBA" id="ARBA00001974"/>
    </source>
</evidence>
<dbReference type="Proteomes" id="UP001431572">
    <property type="component" value="Chromosome 2"/>
</dbReference>
<accession>A0A8T7M5Y9</accession>
<dbReference type="InterPro" id="IPR016164">
    <property type="entry name" value="FAD-linked_Oxase-like_C"/>
</dbReference>
<evidence type="ECO:0000256" key="4">
    <source>
        <dbReference type="ARBA" id="ARBA00023002"/>
    </source>
</evidence>
<keyword evidence="2" id="KW-0285">Flavoprotein</keyword>
<dbReference type="EMBL" id="CP128400">
    <property type="protein sequence ID" value="WJW69395.1"/>
    <property type="molecule type" value="Genomic_DNA"/>
</dbReference>
<dbReference type="SUPFAM" id="SSF56176">
    <property type="entry name" value="FAD-binding/transporter-associated domain-like"/>
    <property type="match status" value="1"/>
</dbReference>
<dbReference type="PANTHER" id="PTHR11748">
    <property type="entry name" value="D-LACTATE DEHYDROGENASE"/>
    <property type="match status" value="1"/>
</dbReference>
<dbReference type="PANTHER" id="PTHR11748:SF103">
    <property type="entry name" value="GLYCOLATE OXIDASE SUBUNIT GLCE"/>
    <property type="match status" value="1"/>
</dbReference>
<evidence type="ECO:0000313" key="7">
    <source>
        <dbReference type="EMBL" id="WJW69395.1"/>
    </source>
</evidence>
<dbReference type="RefSeq" id="WP_341471283.1">
    <property type="nucleotide sequence ID" value="NZ_CP128400.1"/>
</dbReference>
<dbReference type="Pfam" id="PF01565">
    <property type="entry name" value="FAD_binding_4"/>
    <property type="match status" value="1"/>
</dbReference>
<dbReference type="InterPro" id="IPR016166">
    <property type="entry name" value="FAD-bd_PCMH"/>
</dbReference>
<dbReference type="SUPFAM" id="SSF55103">
    <property type="entry name" value="FAD-linked oxidases, C-terminal domain"/>
    <property type="match status" value="1"/>
</dbReference>
<keyword evidence="3" id="KW-0274">FAD</keyword>
<dbReference type="InterPro" id="IPR004113">
    <property type="entry name" value="FAD-bd_oxidored_4_C"/>
</dbReference>
<keyword evidence="4" id="KW-0560">Oxidoreductase</keyword>